<dbReference type="PROSITE" id="PS50893">
    <property type="entry name" value="ABC_TRANSPORTER_2"/>
    <property type="match status" value="2"/>
</dbReference>
<evidence type="ECO:0000256" key="3">
    <source>
        <dbReference type="ARBA" id="ARBA00022448"/>
    </source>
</evidence>
<dbReference type="PROSITE" id="PS50928">
    <property type="entry name" value="ABC_TM1"/>
    <property type="match status" value="2"/>
</dbReference>
<feature type="domain" description="ABC transporter" evidence="13">
    <location>
        <begin position="658"/>
        <end position="906"/>
    </location>
</feature>
<sequence length="1197" mass="129899">MGDILQLVLKRLGLGVVTLLVISILIFFAVELLPGDIAQAVLGQAATPETVAALREKMGLDQPAILRYFQWLGGALTGDFGVSLISGERVSEAISGRFINTLFLATYAAVIAVPISIILGVIVALLRNTLFDRVANVVTLPSISSPEFFLGYILILYLAVKTNYFPAIASLSTDMSFGELLHRTVLPALTLVLVVTAHMMRMTRAAIINLLASPYIEMARLKGVPPWKVIVKHALPNAWAPIINVVALNLAYLITGVVLVEVVFVYPGVGQLLVDAVSKRDFPIVQACCLIFAATFILLNLAADGSDMNTFVIGYYALLIGASCLAAYFKKRQLFLLIFSLTLISFVTGIVGGVGALRFITVAAGLLALAAGVSYAFREFLIIIASDGVAKELRTAPLTAAFGMFVIFTYAIAGIFAPIIAPFGEAEVISSAFAPADENMLLGADQLGRDMFSRLIYGARNTVGLALVATSLAFILGALTGLLAATKGGWFDQLMGRVADVIMSVPSLIFALLMLSIFGTSLFVIVIIVALIYSPRVFRLTRAVAGNVVVMDYIEAAKLRGEGNWYLIRREILPNSTAPLVAEFGLEFCFVFLLIAGLSFLGLGIQPPTADWGSMVRENATLISFGELTPLIPAAAIALLTVSVNFVVDWMLFRSSGLKDLRIEGYSDEQWIEIVHGVDLTLHKGEVLGLIGESGAGKSTIGLAAMGFARDGCRISGGSIEFDGMELTTTPEGDLRALRGSRIAYVAQSAAASFNPAHRIIDQHTEAPIQYRIQKRVEAQEDAMELYHRLRLPNPDEIGFRYPHQVSGGQLQRAMTAMAMACRPDLIIFDEPTTALDVTTQIEVLAAIRDIVDQFNTAAIYITHDLAVVAQMADTIKVLLKGEEVEEAPTEQMLDAPSEDYTKSLWAVRSFKRPQKERPTEAGSIPIVSVKNVDAAYGKIKVLDDVSFDIYPGMTVAVVGESGSGKSTTARCITGLLPPTKGEIQFNGESLPPRYQDRTKDQLRQAQMIYQMADTALNPKIKISEIIGRPAQFYRGVRGAELKNRVDELLDLIELDPAKFYNRYPPELSGGQKQRGGIARALAADPSFIICDEVTSALDQLVAEGILKLHDKLQEDFNLAYMFITHDLATVRSIADEVVVMQRGKVVEQGAKDEMFTPPHHPYTDLLLSSVPEMDPNWLTTLLEERGTDSIGEAANV</sequence>
<dbReference type="InterPro" id="IPR035906">
    <property type="entry name" value="MetI-like_sf"/>
</dbReference>
<dbReference type="GO" id="GO:0005524">
    <property type="term" value="F:ATP binding"/>
    <property type="evidence" value="ECO:0007669"/>
    <property type="project" value="UniProtKB-KW"/>
</dbReference>
<evidence type="ECO:0000256" key="10">
    <source>
        <dbReference type="ARBA" id="ARBA00022989"/>
    </source>
</evidence>
<dbReference type="SUPFAM" id="SSF52540">
    <property type="entry name" value="P-loop containing nucleoside triphosphate hydrolases"/>
    <property type="match status" value="2"/>
</dbReference>
<dbReference type="InterPro" id="IPR003593">
    <property type="entry name" value="AAA+_ATPase"/>
</dbReference>
<dbReference type="GO" id="GO:0016887">
    <property type="term" value="F:ATP hydrolysis activity"/>
    <property type="evidence" value="ECO:0007669"/>
    <property type="project" value="InterPro"/>
</dbReference>
<keyword evidence="8" id="KW-0067">ATP-binding</keyword>
<keyword evidence="4" id="KW-1003">Cell membrane</keyword>
<evidence type="ECO:0000256" key="8">
    <source>
        <dbReference type="ARBA" id="ARBA00022840"/>
    </source>
</evidence>
<dbReference type="CDD" id="cd06261">
    <property type="entry name" value="TM_PBP2"/>
    <property type="match status" value="2"/>
</dbReference>
<reference evidence="15" key="1">
    <citation type="submission" date="2023-08" db="EMBL/GenBank/DDBJ databases">
        <authorList>
            <person name="Chen Y."/>
            <person name="Shah S."/>
            <person name="Dougan E. K."/>
            <person name="Thang M."/>
            <person name="Chan C."/>
        </authorList>
    </citation>
    <scope>NUCLEOTIDE SEQUENCE</scope>
</reference>
<dbReference type="GO" id="GO:0005886">
    <property type="term" value="C:plasma membrane"/>
    <property type="evidence" value="ECO:0007669"/>
    <property type="project" value="UniProtKB-SubCell"/>
</dbReference>
<dbReference type="CDD" id="cd03257">
    <property type="entry name" value="ABC_NikE_OppD_transporters"/>
    <property type="match status" value="2"/>
</dbReference>
<evidence type="ECO:0000256" key="12">
    <source>
        <dbReference type="SAM" id="Phobius"/>
    </source>
</evidence>
<keyword evidence="11 12" id="KW-0472">Membrane</keyword>
<evidence type="ECO:0000256" key="6">
    <source>
        <dbReference type="ARBA" id="ARBA00022692"/>
    </source>
</evidence>
<dbReference type="SUPFAM" id="SSF161098">
    <property type="entry name" value="MetI-like"/>
    <property type="match status" value="2"/>
</dbReference>
<proteinExistence type="predicted"/>
<dbReference type="InterPro" id="IPR003439">
    <property type="entry name" value="ABC_transporter-like_ATP-bd"/>
</dbReference>
<dbReference type="FunFam" id="3.40.50.300:FF:002585">
    <property type="entry name" value="Glutathione import ATP-binding protein GsiA"/>
    <property type="match status" value="1"/>
</dbReference>
<dbReference type="Pfam" id="PF00528">
    <property type="entry name" value="BPD_transp_1"/>
    <property type="match status" value="2"/>
</dbReference>
<evidence type="ECO:0000256" key="1">
    <source>
        <dbReference type="ARBA" id="ARBA00004202"/>
    </source>
</evidence>
<feature type="transmembrane region" description="Helical" evidence="12">
    <location>
        <begin position="310"/>
        <end position="329"/>
    </location>
</feature>
<comment type="subcellular location">
    <subcellularLocation>
        <location evidence="2">Cell membrane</location>
        <topology evidence="2">Multi-pass membrane protein</topology>
    </subcellularLocation>
    <subcellularLocation>
        <location evidence="1">Cell membrane</location>
        <topology evidence="1">Peripheral membrane protein</topology>
    </subcellularLocation>
</comment>
<feature type="domain" description="ABC transporter" evidence="13">
    <location>
        <begin position="928"/>
        <end position="1168"/>
    </location>
</feature>
<evidence type="ECO:0000256" key="7">
    <source>
        <dbReference type="ARBA" id="ARBA00022741"/>
    </source>
</evidence>
<dbReference type="Gene3D" id="3.40.50.300">
    <property type="entry name" value="P-loop containing nucleotide triphosphate hydrolases"/>
    <property type="match status" value="2"/>
</dbReference>
<dbReference type="InterPro" id="IPR013563">
    <property type="entry name" value="Oligopep_ABC_C"/>
</dbReference>
<feature type="domain" description="ABC transmembrane type-1" evidence="14">
    <location>
        <begin position="459"/>
        <end position="652"/>
    </location>
</feature>
<organism evidence="15 16">
    <name type="scientific">Effrenium voratum</name>
    <dbReference type="NCBI Taxonomy" id="2562239"/>
    <lineage>
        <taxon>Eukaryota</taxon>
        <taxon>Sar</taxon>
        <taxon>Alveolata</taxon>
        <taxon>Dinophyceae</taxon>
        <taxon>Suessiales</taxon>
        <taxon>Symbiodiniaceae</taxon>
        <taxon>Effrenium</taxon>
    </lineage>
</organism>
<dbReference type="Gene3D" id="1.10.3720.10">
    <property type="entry name" value="MetI-like"/>
    <property type="match status" value="2"/>
</dbReference>
<dbReference type="Pfam" id="PF19300">
    <property type="entry name" value="BPD_transp_1_N"/>
    <property type="match status" value="1"/>
</dbReference>
<evidence type="ECO:0000256" key="5">
    <source>
        <dbReference type="ARBA" id="ARBA00022519"/>
    </source>
</evidence>
<keyword evidence="6 12" id="KW-0812">Transmembrane</keyword>
<dbReference type="PANTHER" id="PTHR43297:SF14">
    <property type="entry name" value="ATPASE AAA-TYPE CORE DOMAIN-CONTAINING PROTEIN"/>
    <property type="match status" value="1"/>
</dbReference>
<evidence type="ECO:0008006" key="17">
    <source>
        <dbReference type="Google" id="ProtNLM"/>
    </source>
</evidence>
<feature type="transmembrane region" description="Helical" evidence="12">
    <location>
        <begin position="180"/>
        <end position="200"/>
    </location>
</feature>
<evidence type="ECO:0000256" key="4">
    <source>
        <dbReference type="ARBA" id="ARBA00022475"/>
    </source>
</evidence>
<evidence type="ECO:0000313" key="16">
    <source>
        <dbReference type="Proteomes" id="UP001178507"/>
    </source>
</evidence>
<feature type="transmembrane region" description="Helical" evidence="12">
    <location>
        <begin position="580"/>
        <end position="605"/>
    </location>
</feature>
<feature type="transmembrane region" description="Helical" evidence="12">
    <location>
        <begin position="12"/>
        <end position="30"/>
    </location>
</feature>
<feature type="transmembrane region" description="Helical" evidence="12">
    <location>
        <begin position="364"/>
        <end position="386"/>
    </location>
</feature>
<evidence type="ECO:0000259" key="14">
    <source>
        <dbReference type="PROSITE" id="PS50928"/>
    </source>
</evidence>
<dbReference type="InterPro" id="IPR000515">
    <property type="entry name" value="MetI-like"/>
</dbReference>
<evidence type="ECO:0000256" key="2">
    <source>
        <dbReference type="ARBA" id="ARBA00004651"/>
    </source>
</evidence>
<feature type="transmembrane region" description="Helical" evidence="12">
    <location>
        <begin position="138"/>
        <end position="160"/>
    </location>
</feature>
<feature type="transmembrane region" description="Helical" evidence="12">
    <location>
        <begin position="284"/>
        <end position="303"/>
    </location>
</feature>
<dbReference type="PANTHER" id="PTHR43297">
    <property type="entry name" value="OLIGOPEPTIDE TRANSPORT ATP-BINDING PROTEIN APPD"/>
    <property type="match status" value="1"/>
</dbReference>
<keyword evidence="3" id="KW-0813">Transport</keyword>
<dbReference type="InterPro" id="IPR045621">
    <property type="entry name" value="BPD_transp_1_N"/>
</dbReference>
<evidence type="ECO:0000256" key="9">
    <source>
        <dbReference type="ARBA" id="ARBA00022967"/>
    </source>
</evidence>
<dbReference type="SMART" id="SM00382">
    <property type="entry name" value="AAA"/>
    <property type="match status" value="2"/>
</dbReference>
<dbReference type="Proteomes" id="UP001178507">
    <property type="component" value="Unassembled WGS sequence"/>
</dbReference>
<dbReference type="InterPro" id="IPR050388">
    <property type="entry name" value="ABC_Ni/Peptide_Import"/>
</dbReference>
<feature type="transmembrane region" description="Helical" evidence="12">
    <location>
        <begin position="505"/>
        <end position="533"/>
    </location>
</feature>
<protein>
    <recommendedName>
        <fullName evidence="17">ABC transporter</fullName>
    </recommendedName>
</protein>
<evidence type="ECO:0000313" key="15">
    <source>
        <dbReference type="EMBL" id="CAJ1402699.1"/>
    </source>
</evidence>
<keyword evidence="5" id="KW-0997">Cell inner membrane</keyword>
<dbReference type="AlphaFoldDB" id="A0AA36JCR8"/>
<dbReference type="GO" id="GO:0055085">
    <property type="term" value="P:transmembrane transport"/>
    <property type="evidence" value="ECO:0007669"/>
    <property type="project" value="InterPro"/>
</dbReference>
<feature type="transmembrane region" description="Helical" evidence="12">
    <location>
        <begin position="335"/>
        <end position="357"/>
    </location>
</feature>
<evidence type="ECO:0000259" key="13">
    <source>
        <dbReference type="PROSITE" id="PS50893"/>
    </source>
</evidence>
<keyword evidence="16" id="KW-1185">Reference proteome</keyword>
<dbReference type="EMBL" id="CAUJNA010003464">
    <property type="protein sequence ID" value="CAJ1402699.1"/>
    <property type="molecule type" value="Genomic_DNA"/>
</dbReference>
<feature type="domain" description="ABC transmembrane type-1" evidence="14">
    <location>
        <begin position="98"/>
        <end position="303"/>
    </location>
</feature>
<feature type="transmembrane region" description="Helical" evidence="12">
    <location>
        <begin position="398"/>
        <end position="421"/>
    </location>
</feature>
<keyword evidence="10 12" id="KW-1133">Transmembrane helix</keyword>
<accession>A0AA36JCR8</accession>
<dbReference type="GO" id="GO:0015833">
    <property type="term" value="P:peptide transport"/>
    <property type="evidence" value="ECO:0007669"/>
    <property type="project" value="InterPro"/>
</dbReference>
<keyword evidence="7" id="KW-0547">Nucleotide-binding</keyword>
<name>A0AA36JCR8_9DINO</name>
<dbReference type="Pfam" id="PF00005">
    <property type="entry name" value="ABC_tran"/>
    <property type="match status" value="2"/>
</dbReference>
<feature type="transmembrane region" description="Helical" evidence="12">
    <location>
        <begin position="104"/>
        <end position="126"/>
    </location>
</feature>
<dbReference type="Pfam" id="PF08352">
    <property type="entry name" value="oligo_HPY"/>
    <property type="match status" value="1"/>
</dbReference>
<dbReference type="InterPro" id="IPR027417">
    <property type="entry name" value="P-loop_NTPase"/>
</dbReference>
<gene>
    <name evidence="15" type="ORF">EVOR1521_LOCUS25524</name>
</gene>
<feature type="transmembrane region" description="Helical" evidence="12">
    <location>
        <begin position="463"/>
        <end position="485"/>
    </location>
</feature>
<feature type="transmembrane region" description="Helical" evidence="12">
    <location>
        <begin position="242"/>
        <end position="264"/>
    </location>
</feature>
<evidence type="ECO:0000256" key="11">
    <source>
        <dbReference type="ARBA" id="ARBA00023136"/>
    </source>
</evidence>
<keyword evidence="9" id="KW-1278">Translocase</keyword>
<comment type="caution">
    <text evidence="15">The sequence shown here is derived from an EMBL/GenBank/DDBJ whole genome shotgun (WGS) entry which is preliminary data.</text>
</comment>